<keyword evidence="6" id="KW-0732">Signal</keyword>
<evidence type="ECO:0000256" key="1">
    <source>
        <dbReference type="ARBA" id="ARBA00001554"/>
    </source>
</evidence>
<evidence type="ECO:0000256" key="6">
    <source>
        <dbReference type="SAM" id="SignalP"/>
    </source>
</evidence>
<dbReference type="SUPFAM" id="SSF55248">
    <property type="entry name" value="PCD-like"/>
    <property type="match status" value="1"/>
</dbReference>
<dbReference type="EC" id="4.2.1.96" evidence="3"/>
<evidence type="ECO:0000313" key="7">
    <source>
        <dbReference type="Proteomes" id="UP000887566"/>
    </source>
</evidence>
<feature type="chain" id="PRO_5037517210" description="4a-hydroxytetrahydrobiopterin dehydratase" evidence="6">
    <location>
        <begin position="16"/>
        <end position="138"/>
    </location>
</feature>
<evidence type="ECO:0000256" key="4">
    <source>
        <dbReference type="ARBA" id="ARBA00023239"/>
    </source>
</evidence>
<dbReference type="GO" id="GO:0006729">
    <property type="term" value="P:tetrahydrobiopterin biosynthetic process"/>
    <property type="evidence" value="ECO:0007669"/>
    <property type="project" value="InterPro"/>
</dbReference>
<dbReference type="PANTHER" id="PTHR12599">
    <property type="entry name" value="PTERIN-4-ALPHA-CARBINOLAMINE DEHYDRATASE"/>
    <property type="match status" value="1"/>
</dbReference>
<protein>
    <recommendedName>
        <fullName evidence="3">4a-hydroxytetrahydrobiopterin dehydratase</fullName>
        <ecNumber evidence="3">4.2.1.96</ecNumber>
    </recommendedName>
    <alternativeName>
        <fullName evidence="5">4-alpha-hydroxy-tetrahydropterin dehydratase</fullName>
    </alternativeName>
</protein>
<dbReference type="PANTHER" id="PTHR12599:SF0">
    <property type="entry name" value="PTERIN-4-ALPHA-CARBINOLAMINE DEHYDRATASE"/>
    <property type="match status" value="1"/>
</dbReference>
<comment type="similarity">
    <text evidence="2">Belongs to the pterin-4-alpha-carbinolamine dehydratase family.</text>
</comment>
<dbReference type="Proteomes" id="UP000887566">
    <property type="component" value="Unplaced"/>
</dbReference>
<comment type="catalytic activity">
    <reaction evidence="1">
        <text>(4aS,6R)-4a-hydroxy-L-erythro-5,6,7,8-tetrahydrobiopterin = (6R)-L-erythro-6,7-dihydrobiopterin + H2O</text>
        <dbReference type="Rhea" id="RHEA:11920"/>
        <dbReference type="ChEBI" id="CHEBI:15377"/>
        <dbReference type="ChEBI" id="CHEBI:15642"/>
        <dbReference type="ChEBI" id="CHEBI:43120"/>
        <dbReference type="EC" id="4.2.1.96"/>
    </reaction>
</comment>
<dbReference type="WBParaSite" id="PSAMB.scaffold3476size18110.g21622.t1">
    <property type="protein sequence ID" value="PSAMB.scaffold3476size18110.g21622.t1"/>
    <property type="gene ID" value="PSAMB.scaffold3476size18110.g21622"/>
</dbReference>
<dbReference type="AlphaFoldDB" id="A0A914W8T1"/>
<evidence type="ECO:0000256" key="2">
    <source>
        <dbReference type="ARBA" id="ARBA00006472"/>
    </source>
</evidence>
<reference evidence="8" key="1">
    <citation type="submission" date="2022-11" db="UniProtKB">
        <authorList>
            <consortium name="WormBaseParasite"/>
        </authorList>
    </citation>
    <scope>IDENTIFICATION</scope>
</reference>
<accession>A0A914W8T1</accession>
<keyword evidence="7" id="KW-1185">Reference proteome</keyword>
<evidence type="ECO:0000313" key="8">
    <source>
        <dbReference type="WBParaSite" id="PSAMB.scaffold3476size18110.g21622.t1"/>
    </source>
</evidence>
<organism evidence="7 8">
    <name type="scientific">Plectus sambesii</name>
    <dbReference type="NCBI Taxonomy" id="2011161"/>
    <lineage>
        <taxon>Eukaryota</taxon>
        <taxon>Metazoa</taxon>
        <taxon>Ecdysozoa</taxon>
        <taxon>Nematoda</taxon>
        <taxon>Chromadorea</taxon>
        <taxon>Plectida</taxon>
        <taxon>Plectina</taxon>
        <taxon>Plectoidea</taxon>
        <taxon>Plectidae</taxon>
        <taxon>Plectus</taxon>
    </lineage>
</organism>
<dbReference type="Pfam" id="PF01329">
    <property type="entry name" value="Pterin_4a"/>
    <property type="match status" value="1"/>
</dbReference>
<sequence length="138" mass="15790">MILRIFLLGFAAALGQQVKITSEPFPVNNAEQLRQIVWRMIGPIILLLRRALRPDSLRLRSMAKVNKASLSEEEREKELPGLKETGWAMASGKDAIEKNFAFKNFNQAFGFMTRVAMQAEKMDHHPEWFNVYNKVGVV</sequence>
<evidence type="ECO:0000256" key="3">
    <source>
        <dbReference type="ARBA" id="ARBA00013252"/>
    </source>
</evidence>
<dbReference type="Gene3D" id="3.30.1360.20">
    <property type="entry name" value="Transcriptional coactivator/pterin dehydratase"/>
    <property type="match status" value="1"/>
</dbReference>
<proteinExistence type="inferred from homology"/>
<dbReference type="InterPro" id="IPR001533">
    <property type="entry name" value="Pterin_deHydtase"/>
</dbReference>
<keyword evidence="4" id="KW-0456">Lyase</keyword>
<name>A0A914W8T1_9BILA</name>
<dbReference type="InterPro" id="IPR036428">
    <property type="entry name" value="PCD_sf"/>
</dbReference>
<evidence type="ECO:0000256" key="5">
    <source>
        <dbReference type="ARBA" id="ARBA00030497"/>
    </source>
</evidence>
<feature type="signal peptide" evidence="6">
    <location>
        <begin position="1"/>
        <end position="15"/>
    </location>
</feature>
<dbReference type="GO" id="GO:0008124">
    <property type="term" value="F:4-alpha-hydroxytetrahydrobiopterin dehydratase activity"/>
    <property type="evidence" value="ECO:0007669"/>
    <property type="project" value="UniProtKB-EC"/>
</dbReference>